<dbReference type="GO" id="GO:0005886">
    <property type="term" value="C:plasma membrane"/>
    <property type="evidence" value="ECO:0007669"/>
    <property type="project" value="TreeGrafter"/>
</dbReference>
<feature type="compositionally biased region" description="Polar residues" evidence="2">
    <location>
        <begin position="723"/>
        <end position="752"/>
    </location>
</feature>
<dbReference type="InterPro" id="IPR009060">
    <property type="entry name" value="UBA-like_sf"/>
</dbReference>
<feature type="region of interest" description="Disordered" evidence="2">
    <location>
        <begin position="422"/>
        <end position="461"/>
    </location>
</feature>
<evidence type="ECO:0000259" key="3">
    <source>
        <dbReference type="PROSITE" id="PS50030"/>
    </source>
</evidence>
<feature type="domain" description="EH" evidence="4">
    <location>
        <begin position="29"/>
        <end position="115"/>
    </location>
</feature>
<reference evidence="6" key="1">
    <citation type="journal article" date="2020" name="Fungal Divers.">
        <title>Resolving the Mortierellaceae phylogeny through synthesis of multi-gene phylogenetics and phylogenomics.</title>
        <authorList>
            <person name="Vandepol N."/>
            <person name="Liber J."/>
            <person name="Desiro A."/>
            <person name="Na H."/>
            <person name="Kennedy M."/>
            <person name="Barry K."/>
            <person name="Grigoriev I.V."/>
            <person name="Miller A.N."/>
            <person name="O'Donnell K."/>
            <person name="Stajich J.E."/>
            <person name="Bonito G."/>
        </authorList>
    </citation>
    <scope>NUCLEOTIDE SEQUENCE</scope>
    <source>
        <strain evidence="6">BC1065</strain>
    </source>
</reference>
<dbReference type="SUPFAM" id="SSF47473">
    <property type="entry name" value="EF-hand"/>
    <property type="match status" value="3"/>
</dbReference>
<feature type="coiled-coil region" evidence="1">
    <location>
        <begin position="462"/>
        <end position="510"/>
    </location>
</feature>
<feature type="region of interest" description="Disordered" evidence="2">
    <location>
        <begin position="705"/>
        <end position="776"/>
    </location>
</feature>
<name>A0A9P6PT83_9FUNG</name>
<dbReference type="Proteomes" id="UP000807716">
    <property type="component" value="Unassembled WGS sequence"/>
</dbReference>
<dbReference type="InterPro" id="IPR015940">
    <property type="entry name" value="UBA"/>
</dbReference>
<feature type="compositionally biased region" description="Low complexity" evidence="2">
    <location>
        <begin position="1226"/>
        <end position="1276"/>
    </location>
</feature>
<keyword evidence="7" id="KW-1185">Reference proteome</keyword>
<dbReference type="GO" id="GO:0005737">
    <property type="term" value="C:cytoplasm"/>
    <property type="evidence" value="ECO:0007669"/>
    <property type="project" value="TreeGrafter"/>
</dbReference>
<evidence type="ECO:0000313" key="7">
    <source>
        <dbReference type="Proteomes" id="UP000807716"/>
    </source>
</evidence>
<proteinExistence type="predicted"/>
<dbReference type="SMART" id="SM00027">
    <property type="entry name" value="EH"/>
    <property type="match status" value="3"/>
</dbReference>
<dbReference type="EMBL" id="JAAAJB010000670">
    <property type="protein sequence ID" value="KAG0252355.1"/>
    <property type="molecule type" value="Genomic_DNA"/>
</dbReference>
<feature type="compositionally biased region" description="Gly residues" evidence="2">
    <location>
        <begin position="945"/>
        <end position="954"/>
    </location>
</feature>
<sequence length="1335" mass="138066">MANFSPLSRDMTGTIRRKAGPEITLTPREKQVYGTLWLAADVDGNGFITGADAVPFFAKSGLSPQILGQIWVLADVDNKGVLNQQGFSIAVKLIAHAQTGKTPSSALINVDAPLPRFEGLTGAGDTPSATPAAPASSSAVSGSADPPISAEDKAKYGSMFLSCGPVGGLLDGEKAREVFLKSKLPVEKLGQIWNLADTKQRGSLDLTDFTIAMYYIQHTMNGSVKMLPATLPLPVLKACSAPGAGVITSPVLSTQTLPRQVTGGGVSGHLPRQMTGSFGLTSSPLPKQLTGGQVSSSTSAFGLGSASSLPSLDTTWDITTDEKAKYDRFFDQLDKTGSGALGGEEASKFFMNSRLPESVLAQIWDLADITKSGSLSKDEFAVAMYLINRKNAIGTPVPKVLPPTLIPPSLRTRAMLTSGFTEPLRSMNTGSSHTRRQSFDLLGDGPVASHSTGPASTADRETDELQAKITAATGELASLQNQMNNMSQTTGDLQAKRQVLEQQLSALSAQKHEISIRLNQIKTLHENETKSIKDLQATLASLQPQTIKLREELITSERDLVVARSSKDEFLLSVAQDREESEQIKLKLKQNQEETVRLRQELEAMRKDTTRQKNLLEISRRQLAASESEKQRLKDEMDNLDSQVHPRQASSSSSSSSSPFPSHAPPPPAPRGSRKEPPPPPASRGSNFTKASPEMEEAFGIPQALRSPTGSFHDVGAPARAPSITSVSRQSTGTSPFETLSRQTTGTGSSPFEQIARQDTGMSGHGGGGVAKQATGGSGFLDAKHVADTTDIWSPSTHAAHNAAAGGIEISKSPEPMDGATPPLGSFAAGVAATAAVGNDFETSMGSLAAAAVVPLPNSPPMSMTQADPFSVMAFPAMDTAGTPAVTKVDFDSAFQGFSIGGASVGGSGSGGKSSESHGMDGVKSAEAFAEAFPEIEAVTSPKSGGSGDSGNSGRGKRVSAFGFDDDFQASFPTSSSSAATEAIITPTTTGSGSAAAAPVSKRTIKEEEDEFPPIVQLEPQDDEDSSDDEDDEDAFVQASSHVPTPDPASSGVSSMPPQPPQAQEEDEKQEQPPVSTSAAAAAAASGAPRKLTAADFEEFESKFGEVDGFGGADDFDSAFRGVELSTTATSAGAAAKPASSTTTATTSGAGPMSSSKNAFDDSGFDFNMSFDDAFGSSSSATKQQQPAATATGAAAAAVGGSFGDFGFGQPAKPIDLDEAFGGAFGSAHPPSSATAPSSSAPAGGAAVSGFDGFDDGFGAPPTTTTATATTNAPAPVEGSNSSNPPPAVAAPAVDLQGVDELMNLGFSRQQANDALSRYDTVERAANFLFEGGAN</sequence>
<evidence type="ECO:0000259" key="5">
    <source>
        <dbReference type="PROSITE" id="PS50222"/>
    </source>
</evidence>
<protein>
    <submittedName>
        <fullName evidence="6">Uncharacterized protein</fullName>
    </submittedName>
</protein>
<comment type="caution">
    <text evidence="6">The sequence shown here is derived from an EMBL/GenBank/DDBJ whole genome shotgun (WGS) entry which is preliminary data.</text>
</comment>
<dbReference type="PROSITE" id="PS50030">
    <property type="entry name" value="UBA"/>
    <property type="match status" value="1"/>
</dbReference>
<dbReference type="PROSITE" id="PS50031">
    <property type="entry name" value="EH"/>
    <property type="match status" value="3"/>
</dbReference>
<feature type="domain" description="EH" evidence="4">
    <location>
        <begin position="152"/>
        <end position="242"/>
    </location>
</feature>
<dbReference type="InterPro" id="IPR002048">
    <property type="entry name" value="EF_hand_dom"/>
</dbReference>
<dbReference type="SUPFAM" id="SSF46934">
    <property type="entry name" value="UBA-like"/>
    <property type="match status" value="1"/>
</dbReference>
<feature type="region of interest" description="Disordered" evidence="2">
    <location>
        <begin position="986"/>
        <end position="1088"/>
    </location>
</feature>
<feature type="compositionally biased region" description="Low complexity" evidence="2">
    <location>
        <begin position="986"/>
        <end position="999"/>
    </location>
</feature>
<dbReference type="InterPro" id="IPR011992">
    <property type="entry name" value="EF-hand-dom_pair"/>
</dbReference>
<feature type="region of interest" description="Disordered" evidence="2">
    <location>
        <begin position="1128"/>
        <end position="1157"/>
    </location>
</feature>
<feature type="region of interest" description="Disordered" evidence="2">
    <location>
        <begin position="936"/>
        <end position="958"/>
    </location>
</feature>
<dbReference type="SMART" id="SM00165">
    <property type="entry name" value="UBA"/>
    <property type="match status" value="1"/>
</dbReference>
<dbReference type="GO" id="GO:0016197">
    <property type="term" value="P:endosomal transport"/>
    <property type="evidence" value="ECO:0007669"/>
    <property type="project" value="TreeGrafter"/>
</dbReference>
<evidence type="ECO:0000256" key="1">
    <source>
        <dbReference type="SAM" id="Coils"/>
    </source>
</evidence>
<dbReference type="OrthoDB" id="524326at2759"/>
<organism evidence="6 7">
    <name type="scientific">Actinomortierella ambigua</name>
    <dbReference type="NCBI Taxonomy" id="1343610"/>
    <lineage>
        <taxon>Eukaryota</taxon>
        <taxon>Fungi</taxon>
        <taxon>Fungi incertae sedis</taxon>
        <taxon>Mucoromycota</taxon>
        <taxon>Mortierellomycotina</taxon>
        <taxon>Mortierellomycetes</taxon>
        <taxon>Mortierellales</taxon>
        <taxon>Mortierellaceae</taxon>
        <taxon>Actinomortierella</taxon>
    </lineage>
</organism>
<feature type="compositionally biased region" description="Low complexity" evidence="2">
    <location>
        <begin position="646"/>
        <end position="661"/>
    </location>
</feature>
<dbReference type="PROSITE" id="PS50222">
    <property type="entry name" value="EF_HAND_2"/>
    <property type="match status" value="2"/>
</dbReference>
<feature type="domain" description="EF-hand" evidence="5">
    <location>
        <begin position="28"/>
        <end position="63"/>
    </location>
</feature>
<feature type="domain" description="EH" evidence="4">
    <location>
        <begin position="322"/>
        <end position="412"/>
    </location>
</feature>
<evidence type="ECO:0000259" key="4">
    <source>
        <dbReference type="PROSITE" id="PS50031"/>
    </source>
</evidence>
<dbReference type="PANTHER" id="PTHR11216:SF170">
    <property type="entry name" value="DYNAMIN ASSOCIATED PROTEIN 160, ISOFORM D"/>
    <property type="match status" value="1"/>
</dbReference>
<dbReference type="Gene3D" id="1.10.238.10">
    <property type="entry name" value="EF-hand"/>
    <property type="match status" value="3"/>
</dbReference>
<dbReference type="GO" id="GO:0006897">
    <property type="term" value="P:endocytosis"/>
    <property type="evidence" value="ECO:0007669"/>
    <property type="project" value="TreeGrafter"/>
</dbReference>
<feature type="compositionally biased region" description="Acidic residues" evidence="2">
    <location>
        <begin position="1020"/>
        <end position="1035"/>
    </location>
</feature>
<keyword evidence="1" id="KW-0175">Coiled coil</keyword>
<evidence type="ECO:0000256" key="2">
    <source>
        <dbReference type="SAM" id="MobiDB-lite"/>
    </source>
</evidence>
<dbReference type="GO" id="GO:0005509">
    <property type="term" value="F:calcium ion binding"/>
    <property type="evidence" value="ECO:0007669"/>
    <property type="project" value="InterPro"/>
</dbReference>
<evidence type="ECO:0000313" key="6">
    <source>
        <dbReference type="EMBL" id="KAG0252355.1"/>
    </source>
</evidence>
<dbReference type="SMART" id="SM00054">
    <property type="entry name" value="EFh"/>
    <property type="match status" value="3"/>
</dbReference>
<feature type="domain" description="UBA" evidence="3">
    <location>
        <begin position="1293"/>
        <end position="1332"/>
    </location>
</feature>
<feature type="compositionally biased region" description="Low complexity" evidence="2">
    <location>
        <begin position="123"/>
        <end position="147"/>
    </location>
</feature>
<feature type="domain" description="EF-hand" evidence="5">
    <location>
        <begin position="355"/>
        <end position="390"/>
    </location>
</feature>
<feature type="region of interest" description="Disordered" evidence="2">
    <location>
        <begin position="613"/>
        <end position="689"/>
    </location>
</feature>
<feature type="compositionally biased region" description="Basic and acidic residues" evidence="2">
    <location>
        <begin position="627"/>
        <end position="637"/>
    </location>
</feature>
<dbReference type="Gene3D" id="1.10.8.10">
    <property type="entry name" value="DNA helicase RuvA subunit, C-terminal domain"/>
    <property type="match status" value="1"/>
</dbReference>
<feature type="region of interest" description="Disordered" evidence="2">
    <location>
        <begin position="1223"/>
        <end position="1291"/>
    </location>
</feature>
<accession>A0A9P6PT83</accession>
<gene>
    <name evidence="6" type="ORF">DFQ27_008138</name>
</gene>
<dbReference type="InterPro" id="IPR000261">
    <property type="entry name" value="EH_dom"/>
</dbReference>
<feature type="region of interest" description="Disordered" evidence="2">
    <location>
        <begin position="119"/>
        <end position="147"/>
    </location>
</feature>
<dbReference type="Pfam" id="PF12763">
    <property type="entry name" value="EH"/>
    <property type="match status" value="3"/>
</dbReference>
<dbReference type="CDD" id="cd00052">
    <property type="entry name" value="EH"/>
    <property type="match status" value="3"/>
</dbReference>
<feature type="compositionally biased region" description="Low complexity" evidence="2">
    <location>
        <begin position="1128"/>
        <end position="1156"/>
    </location>
</feature>
<dbReference type="PANTHER" id="PTHR11216">
    <property type="entry name" value="EH DOMAIN"/>
    <property type="match status" value="1"/>
</dbReference>